<gene>
    <name evidence="2" type="ORF">ACFO3O_22280</name>
</gene>
<keyword evidence="1" id="KW-0732">Signal</keyword>
<dbReference type="Proteomes" id="UP001596043">
    <property type="component" value="Unassembled WGS sequence"/>
</dbReference>
<dbReference type="InterPro" id="IPR026341">
    <property type="entry name" value="T9SS_type_B"/>
</dbReference>
<evidence type="ECO:0000313" key="2">
    <source>
        <dbReference type="EMBL" id="MFC4636649.1"/>
    </source>
</evidence>
<keyword evidence="3" id="KW-1185">Reference proteome</keyword>
<feature type="signal peptide" evidence="1">
    <location>
        <begin position="1"/>
        <end position="24"/>
    </location>
</feature>
<comment type="caution">
    <text evidence="2">The sequence shown here is derived from an EMBL/GenBank/DDBJ whole genome shotgun (WGS) entry which is preliminary data.</text>
</comment>
<evidence type="ECO:0000313" key="3">
    <source>
        <dbReference type="Proteomes" id="UP001596043"/>
    </source>
</evidence>
<reference evidence="3" key="1">
    <citation type="journal article" date="2019" name="Int. J. Syst. Evol. Microbiol.">
        <title>The Global Catalogue of Microorganisms (GCM) 10K type strain sequencing project: providing services to taxonomists for standard genome sequencing and annotation.</title>
        <authorList>
            <consortium name="The Broad Institute Genomics Platform"/>
            <consortium name="The Broad Institute Genome Sequencing Center for Infectious Disease"/>
            <person name="Wu L."/>
            <person name="Ma J."/>
        </authorList>
    </citation>
    <scope>NUCLEOTIDE SEQUENCE [LARGE SCALE GENOMIC DNA]</scope>
    <source>
        <strain evidence="3">YJ-61-S</strain>
    </source>
</reference>
<sequence length="3251" mass="345569">MNIANFYRVLLLLILSSMSFQAFAQNLVPFTPRFDDDLKGDILTIGNTVLGPSNDPLNTDIGNNSNVNMLNIDIDNDSSTFNSSSAELVIPNPNCYVIREATLYWGAVEPEDNTSDDTVRQVKFKGPSGDYIDITGDIIYRDESTDLNSAFPYACVADVTDIVQSFPSNLGYYTVANIATKTGVGNNATPRNRNGYTAGWSLFIVYEDPTLPSKSITSFDGFSAIFRNQPAVDINIDGFRTLPFPQPVRANLAFATLEGDLSLGGDRMSLNGTDLSTVDRPAGNFFRSLVTQLNAQPVDNRIPNSSNTLGFDTGVISVPNPGNNVIANGDTSAIMSLTTNSDFFLQYFFAFAVEIIEPKIVLTKLVEDEFGNDISDQVVNLGQELNYVISFENIGNDDGRDFTIRDVLPINTVFDYPAGLDLPAGVNPVSYNPATRELILSVEDYLIEENDPIVEFRIQVNVVDTCSQLIEACSNLIQNQAFGSYIGTINPDFVITDDPSVSSNTGCLLVPQATNFLADIDACEFEENAILCGDSTLLTAADGYDTYSWSNDPSGIPVIATTQTLTVTESGTYYVFNTAPAPCRSIIQIFNVITYGEDQTNPILPQADEIVTCPDDGKLLPNIFLCGLNDFRELTANITDSNSIIWEQLDETSCPPVSDIDCANEDGGCVWNQVATGTDFTVNTAGQFRLTVNYDGGCFNQFFFNVYQNILDPTVVVTDILCDNLGTITVNNVPSNYEFSLDGITYQESNVFTVSSPGVYTVYIRQINVPGGACVFIVPDILVRERDFTFEAEAIQPLCNGDLGSIQVVAIDAEPQYTFSILEGGVLVNTVGPIIENNYNFENLGPGIYTATLETEDGCIGSQEVTITEPPLLTLTADLIAPFIDCLIQAVDSNGNPIFDEDDNPVYEETQGEINMNANGGTPPYVYFINSTTVFQSDPVYLINSAGTYNITVVDANNCEATTSLDVEEILPPQFTVSSTNILCSDSGDSGIIEFTVTNSNGSSLEYSIDNGMSYSNASIFTNLAPGTYETLIRYTFGPSSCTTDPQSVIIEIPDPITGDVSITEEFTCTTGAAEITVTDVSGGTPTYTYSIDGVNFQSETIFSGLTDGSYTIVIQDANGCTFTTEAVIVLALDPPTNLDFTNTPITCPTNTSDVTITATGGVSPLEFRITAPTSAATVFQSSNIFTGLAPDIYTFEVRDANECVYSEQYSIDPLPTISVSAQTQNDVTCVGGADGVILVTVSGTTNFEYSINGAPPVTGTSPISLTGLPAGVYTIVIQDLLTNCQATSNIETVDEPVTPLQLTADENPITCDNEGSVLLVASGGWGGYTFTLTQPDNSIVGPQSNNTFAGLSLSGLYTATVEDINGCQESITFNLTNPENVEAEISNVSDLCYDGTNAATIEVTVNSGVAPFEYSINGAPFQSDSVFDNLVPGSYTIVVRDAYGCTVTLPTSIIAPEITVSAVLSDNLDCTISTDAEITVTIGGGTPPFTYEVSVDGNPYSDQGATLSPFTYNTAAPGSYQFRITDDEGCIAESNIVIVNPLSPPEIDLVVVAQAIQCNGDENGAIDVTIDMTTGTPPFSINVVNTTSNTDYGSQTLGLPAGDYTITLTDGNECTDVETITISEPDPIIVDIEPFDITCEAGGVSLGEIRVNSITGGTGLYDIYVTGAGGYMDQALDVTGATVVNFDVIDFGLYQVNVIDENGCSLLTQDILIASPPNDLDIIVNSTVDCTTGGTTEVSVSTVLGSSGPFFFAIYTDPVPVYPNPVGDWFPESSPGSVIFTGLTPGLTYTFMVYDDATMCTYFETADIPIPTDSTLSVSAPDVDNITCTGNGDGDVSFTVTSIYGTDVTIDYEIFNSLSQVTTGISGMDTVPAGSSITVSDLGPLGIGNYYVLISETSGSNTGCGVITAPFNITESQIPLGLLTNIDQDANCNLASGVISAIGQDGTSPYQYQITTTPTAPLATDPSWADQSVFNVDAGTYYVHVQDTYGCIVTSPAQIVDMNPSPVVDAVVANPCNTPEGDFEIDVTLTTAGAPPYSFSIDGGAFQVQTPPFTLSGLSSGTHTVEVQDANGCGNSISLDILVPLAPSVQVIALPSCDDDDGEIEVNASGGSGNYTFTIAPNPTSVTLTGNVFSGVPSGTYTITVEDADPSSNCTATTEITLDVPTPVTFETDVTDVGCFNGNDGSITVTLLAGNDNPTYTYEIIAPIIVPAQNSNIFLDLPADTYTVQVNSGRGCFEIADVTINEPSLLEASAMVTEFMCAPDNTVNSSTVTITGSGGTAPYSYSVDGTNYSTTNTFTILDTGSVQIIDVFVTDANGCTATNTVTIDPLATITAAAITITNPIDCNGAGEVTINVIGGSGNFNYQLLPDGTPQTSNIFALTNPGTYFFQVNDLDTDCYFLTDPFTIDPFDTIEATISTTQDIDCFENAIGQIELTVSGYTGNYDYQVLDSTGTPIGPVQTSNTSNNPQLITGLEAGNYTVSVTATESPFCVAISNTDNITTPIEALSLNALESFDVTCTNDQGIITAIGSGGTPPYEYELDGASTVPFSSNGTFENLSAGSYNITVRDANGCLNSETILLEVPEPIAATFVPSTTQVTCFGDQSASITITNVSGGQGVDYNYTLNRISPNPSTFGPQTSNIFTNLGAGVYSVTIQDPYSCELTSADITITEPDQIQASLVLNTTQTCATEASLTLTASGGIPPYTYSETSDFSNPLGTFASSVTFSVPVGSYNYYIRDANGCINGVFNEITIDPLLPLEVNFDSLNPAINCVGDSTGSIIATAQGGVGNYIYTLQDSTGATIPISQNPPGTFEGLSAGIYIVLVESGDCEVVSEVIEITEPENGLNATLDITEITCRGASDGILEISTTGGTGMIQYAISPNLDQFFDINVFENLEPGDYVVIVQDELGCFLTLEFTLIDPEPVILGIVADSIFPEQCSGEQDGSFIIEISGGSLPYSVSLDNENGPYTTGEDSQTEFMFDNLSGGDHIVYIRDNQGCESIWNIPFPESVTLNPLVDVELLCSENVPTNIVTVTVDDSITDPTLLEYSLNGGPYQSSNVFTNIPPGVGNYILVRHANGCVQSTDFFDIDLIDPLALSIMEGNYNEIIATTTGGFGNYEYTFNDISTGSENVFIISETGTYLVTVTDEAGCIATAEIFIEFIDVCIPNYFTPNNDGVADTWAPGCVNNYPNLSTKIFDRYGRMVASIRPGYSWNGEYDGKELPSGDYWYVVTLGISENDRQFVGHFTLYR</sequence>
<feature type="chain" id="PRO_5045298462" evidence="1">
    <location>
        <begin position="25"/>
        <end position="3251"/>
    </location>
</feature>
<accession>A0ABV9I597</accession>
<name>A0ABV9I597_9FLAO</name>
<dbReference type="InterPro" id="IPR025667">
    <property type="entry name" value="SprB_repeat"/>
</dbReference>
<dbReference type="EMBL" id="JBHSFV010000027">
    <property type="protein sequence ID" value="MFC4636649.1"/>
    <property type="molecule type" value="Genomic_DNA"/>
</dbReference>
<proteinExistence type="predicted"/>
<evidence type="ECO:0000256" key="1">
    <source>
        <dbReference type="SAM" id="SignalP"/>
    </source>
</evidence>
<dbReference type="RefSeq" id="WP_379983031.1">
    <property type="nucleotide sequence ID" value="NZ_JBHSFV010000027.1"/>
</dbReference>
<dbReference type="Pfam" id="PF13585">
    <property type="entry name" value="CHU_C"/>
    <property type="match status" value="1"/>
</dbReference>
<organism evidence="2 3">
    <name type="scientific">Dokdonia ponticola</name>
    <dbReference type="NCBI Taxonomy" id="2041041"/>
    <lineage>
        <taxon>Bacteria</taxon>
        <taxon>Pseudomonadati</taxon>
        <taxon>Bacteroidota</taxon>
        <taxon>Flavobacteriia</taxon>
        <taxon>Flavobacteriales</taxon>
        <taxon>Flavobacteriaceae</taxon>
        <taxon>Dokdonia</taxon>
    </lineage>
</organism>
<dbReference type="NCBIfam" id="TIGR04131">
    <property type="entry name" value="Bac_Flav_CTERM"/>
    <property type="match status" value="1"/>
</dbReference>
<dbReference type="Pfam" id="PF13573">
    <property type="entry name" value="SprB"/>
    <property type="match status" value="10"/>
</dbReference>
<protein>
    <submittedName>
        <fullName evidence="2">T9SS type B sorting domain-containing protein</fullName>
    </submittedName>
</protein>